<dbReference type="PROSITE" id="PS50067">
    <property type="entry name" value="KINESIN_MOTOR_2"/>
    <property type="match status" value="1"/>
</dbReference>
<dbReference type="SUPFAM" id="SSF52540">
    <property type="entry name" value="P-loop containing nucleoside triphosphate hydrolases"/>
    <property type="match status" value="1"/>
</dbReference>
<evidence type="ECO:0000256" key="4">
    <source>
        <dbReference type="SAM" id="MobiDB-lite"/>
    </source>
</evidence>
<evidence type="ECO:0000256" key="2">
    <source>
        <dbReference type="ARBA" id="ARBA00022840"/>
    </source>
</evidence>
<sequence length="92" mass="10617">MTMSNEVQQPEERSRGDEDSIQVVARFRPLNDSEERAGSRFIVSFPQVKGQEDTLVSIASKVYQFDSILKPNITQEKVYNTYSCKKYCQRCS</sequence>
<evidence type="ECO:0000313" key="6">
    <source>
        <dbReference type="EMBL" id="KAB7503211.1"/>
    </source>
</evidence>
<name>A0A5N5T9C3_9CRUS</name>
<protein>
    <submittedName>
        <fullName evidence="6">Kinesin heavy chain</fullName>
    </submittedName>
</protein>
<keyword evidence="1" id="KW-0547">Nucleotide-binding</keyword>
<feature type="domain" description="Kinesin motor" evidence="5">
    <location>
        <begin position="20"/>
        <end position="92"/>
    </location>
</feature>
<dbReference type="GO" id="GO:0008017">
    <property type="term" value="F:microtubule binding"/>
    <property type="evidence" value="ECO:0007669"/>
    <property type="project" value="InterPro"/>
</dbReference>
<gene>
    <name evidence="6" type="primary">Khc_0</name>
    <name evidence="6" type="ORF">Anas_09011</name>
</gene>
<dbReference type="GO" id="GO:0007018">
    <property type="term" value="P:microtubule-based movement"/>
    <property type="evidence" value="ECO:0007669"/>
    <property type="project" value="InterPro"/>
</dbReference>
<comment type="similarity">
    <text evidence="3">Belongs to the TRAFAC class myosin-kinesin ATPase superfamily. Kinesin family.</text>
</comment>
<dbReference type="GO" id="GO:0003777">
    <property type="term" value="F:microtubule motor activity"/>
    <property type="evidence" value="ECO:0007669"/>
    <property type="project" value="InterPro"/>
</dbReference>
<dbReference type="InterPro" id="IPR001752">
    <property type="entry name" value="Kinesin_motor_dom"/>
</dbReference>
<evidence type="ECO:0000259" key="5">
    <source>
        <dbReference type="PROSITE" id="PS50067"/>
    </source>
</evidence>
<evidence type="ECO:0000313" key="7">
    <source>
        <dbReference type="Proteomes" id="UP000326759"/>
    </source>
</evidence>
<comment type="caution">
    <text evidence="3">Lacks conserved residue(s) required for the propagation of feature annotation.</text>
</comment>
<comment type="caution">
    <text evidence="6">The sequence shown here is derived from an EMBL/GenBank/DDBJ whole genome shotgun (WGS) entry which is preliminary data.</text>
</comment>
<keyword evidence="2" id="KW-0067">ATP-binding</keyword>
<dbReference type="OrthoDB" id="3176171at2759"/>
<dbReference type="EMBL" id="SEYY01005646">
    <property type="protein sequence ID" value="KAB7503211.1"/>
    <property type="molecule type" value="Genomic_DNA"/>
</dbReference>
<reference evidence="6 7" key="1">
    <citation type="journal article" date="2019" name="PLoS Biol.">
        <title>Sex chromosomes control vertical transmission of feminizing Wolbachia symbionts in an isopod.</title>
        <authorList>
            <person name="Becking T."/>
            <person name="Chebbi M.A."/>
            <person name="Giraud I."/>
            <person name="Moumen B."/>
            <person name="Laverre T."/>
            <person name="Caubet Y."/>
            <person name="Peccoud J."/>
            <person name="Gilbert C."/>
            <person name="Cordaux R."/>
        </authorList>
    </citation>
    <scope>NUCLEOTIDE SEQUENCE [LARGE SCALE GENOMIC DNA]</scope>
    <source>
        <strain evidence="6">ANa2</strain>
        <tissue evidence="6">Whole body excluding digestive tract and cuticle</tissue>
    </source>
</reference>
<dbReference type="InterPro" id="IPR036961">
    <property type="entry name" value="Kinesin_motor_dom_sf"/>
</dbReference>
<evidence type="ECO:0000256" key="3">
    <source>
        <dbReference type="PROSITE-ProRule" id="PRU00283"/>
    </source>
</evidence>
<dbReference type="Gene3D" id="3.40.850.10">
    <property type="entry name" value="Kinesin motor domain"/>
    <property type="match status" value="1"/>
</dbReference>
<proteinExistence type="inferred from homology"/>
<organism evidence="6 7">
    <name type="scientific">Armadillidium nasatum</name>
    <dbReference type="NCBI Taxonomy" id="96803"/>
    <lineage>
        <taxon>Eukaryota</taxon>
        <taxon>Metazoa</taxon>
        <taxon>Ecdysozoa</taxon>
        <taxon>Arthropoda</taxon>
        <taxon>Crustacea</taxon>
        <taxon>Multicrustacea</taxon>
        <taxon>Malacostraca</taxon>
        <taxon>Eumalacostraca</taxon>
        <taxon>Peracarida</taxon>
        <taxon>Isopoda</taxon>
        <taxon>Oniscidea</taxon>
        <taxon>Crinocheta</taxon>
        <taxon>Armadillidiidae</taxon>
        <taxon>Armadillidium</taxon>
    </lineage>
</organism>
<dbReference type="GO" id="GO:0005524">
    <property type="term" value="F:ATP binding"/>
    <property type="evidence" value="ECO:0007669"/>
    <property type="project" value="UniProtKB-KW"/>
</dbReference>
<dbReference type="AlphaFoldDB" id="A0A5N5T9C3"/>
<evidence type="ECO:0000256" key="1">
    <source>
        <dbReference type="ARBA" id="ARBA00022741"/>
    </source>
</evidence>
<keyword evidence="7" id="KW-1185">Reference proteome</keyword>
<feature type="region of interest" description="Disordered" evidence="4">
    <location>
        <begin position="1"/>
        <end position="21"/>
    </location>
</feature>
<dbReference type="InterPro" id="IPR027417">
    <property type="entry name" value="P-loop_NTPase"/>
</dbReference>
<accession>A0A5N5T9C3</accession>
<dbReference type="Proteomes" id="UP000326759">
    <property type="component" value="Unassembled WGS sequence"/>
</dbReference>